<evidence type="ECO:0000256" key="1">
    <source>
        <dbReference type="ARBA" id="ARBA00010333"/>
    </source>
</evidence>
<evidence type="ECO:0000256" key="2">
    <source>
        <dbReference type="ARBA" id="ARBA00022448"/>
    </source>
</evidence>
<keyword evidence="7" id="KW-1185">Reference proteome</keyword>
<sequence length="310" mass="34871">MRCKSIFYRLTSLVMLIGFSTTACYAHGGHSKKTLERIAETKTITLGYQDDAFPFSYVESQKPAGYTIDICNKIVDDIKTKLKIKDLNVRWIKSSTASQFVLIKNHATDMMCIPAFYSELRHQQAEFTLPFFFSSTRFITRKNNSTNTIKELAGHSVLVKSGTIYVEQLHQLNKTNDLNLNIELDNSNNAAFQSIQTGELPALISSYVLLKGMIALSPDPEDFEISNEVFSQPIPAGLLLPLDDPEFKRVVDDSMSQILTSKDFAKLYQKWFMSPIPPKAINLNIPMSTALKALIATTSNHANENEKIIE</sequence>
<evidence type="ECO:0000256" key="3">
    <source>
        <dbReference type="ARBA" id="ARBA00022729"/>
    </source>
</evidence>
<dbReference type="PANTHER" id="PTHR30085">
    <property type="entry name" value="AMINO ACID ABC TRANSPORTER PERMEASE"/>
    <property type="match status" value="1"/>
</dbReference>
<dbReference type="InterPro" id="IPR001638">
    <property type="entry name" value="Solute-binding_3/MltF_N"/>
</dbReference>
<protein>
    <submittedName>
        <fullName evidence="6">Amino acid ABC transporter substrate-binding protein</fullName>
    </submittedName>
</protein>
<dbReference type="SMART" id="SM00062">
    <property type="entry name" value="PBPb"/>
    <property type="match status" value="1"/>
</dbReference>
<evidence type="ECO:0000313" key="6">
    <source>
        <dbReference type="EMBL" id="WMY75138.1"/>
    </source>
</evidence>
<evidence type="ECO:0000256" key="4">
    <source>
        <dbReference type="SAM" id="SignalP"/>
    </source>
</evidence>
<dbReference type="CDD" id="cd13688">
    <property type="entry name" value="PBP2_GltI_DEBP"/>
    <property type="match status" value="1"/>
</dbReference>
<gene>
    <name evidence="6" type="ORF">RHD99_03925</name>
</gene>
<dbReference type="SUPFAM" id="SSF53850">
    <property type="entry name" value="Periplasmic binding protein-like II"/>
    <property type="match status" value="1"/>
</dbReference>
<keyword evidence="2" id="KW-0813">Transport</keyword>
<accession>A0ABY9SCA5</accession>
<proteinExistence type="inferred from homology"/>
<feature type="chain" id="PRO_5045584434" evidence="4">
    <location>
        <begin position="26"/>
        <end position="310"/>
    </location>
</feature>
<comment type="similarity">
    <text evidence="1">Belongs to the bacterial solute-binding protein 3 family.</text>
</comment>
<dbReference type="PROSITE" id="PS51257">
    <property type="entry name" value="PROKAR_LIPOPROTEIN"/>
    <property type="match status" value="1"/>
</dbReference>
<dbReference type="Gene3D" id="3.40.190.10">
    <property type="entry name" value="Periplasmic binding protein-like II"/>
    <property type="match status" value="2"/>
</dbReference>
<reference evidence="6 7" key="1">
    <citation type="submission" date="2023-09" db="EMBL/GenBank/DDBJ databases">
        <title>Buttiauxella selenatireducens sp. nov., isolated from the rhizosphere of Cardamine hupingshanesis.</title>
        <authorList>
            <person name="Zhang S."/>
            <person name="Xu Z."/>
            <person name="Wang H."/>
            <person name="Guo Y."/>
        </authorList>
    </citation>
    <scope>NUCLEOTIDE SEQUENCE [LARGE SCALE GENOMIC DNA]</scope>
    <source>
        <strain evidence="6 7">R73</strain>
    </source>
</reference>
<dbReference type="Proteomes" id="UP001246690">
    <property type="component" value="Chromosome"/>
</dbReference>
<feature type="domain" description="Solute-binding protein family 3/N-terminal" evidence="5">
    <location>
        <begin position="43"/>
        <end position="275"/>
    </location>
</feature>
<evidence type="ECO:0000259" key="5">
    <source>
        <dbReference type="SMART" id="SM00062"/>
    </source>
</evidence>
<dbReference type="RefSeq" id="WP_309877525.1">
    <property type="nucleotide sequence ID" value="NZ_CP133838.1"/>
</dbReference>
<name>A0ABY9SCA5_9ENTR</name>
<dbReference type="PANTHER" id="PTHR30085:SF2">
    <property type="entry name" value="GLUTAMATE_ASPARTATE IMPORT SOLUTE-BINDING PROTEIN"/>
    <property type="match status" value="1"/>
</dbReference>
<dbReference type="Pfam" id="PF00497">
    <property type="entry name" value="SBP_bac_3"/>
    <property type="match status" value="1"/>
</dbReference>
<dbReference type="EMBL" id="CP133838">
    <property type="protein sequence ID" value="WMY75138.1"/>
    <property type="molecule type" value="Genomic_DNA"/>
</dbReference>
<organism evidence="6 7">
    <name type="scientific">Buttiauxella selenatireducens</name>
    <dbReference type="NCBI Taxonomy" id="3073902"/>
    <lineage>
        <taxon>Bacteria</taxon>
        <taxon>Pseudomonadati</taxon>
        <taxon>Pseudomonadota</taxon>
        <taxon>Gammaproteobacteria</taxon>
        <taxon>Enterobacterales</taxon>
        <taxon>Enterobacteriaceae</taxon>
        <taxon>Buttiauxella</taxon>
    </lineage>
</organism>
<dbReference type="InterPro" id="IPR051455">
    <property type="entry name" value="Bact_solute-bind_prot3"/>
</dbReference>
<feature type="signal peptide" evidence="4">
    <location>
        <begin position="1"/>
        <end position="25"/>
    </location>
</feature>
<evidence type="ECO:0000313" key="7">
    <source>
        <dbReference type="Proteomes" id="UP001246690"/>
    </source>
</evidence>
<keyword evidence="3 4" id="KW-0732">Signal</keyword>